<dbReference type="EMBL" id="QRAO01000004">
    <property type="protein sequence ID" value="RDK84727.1"/>
    <property type="molecule type" value="Genomic_DNA"/>
</dbReference>
<keyword evidence="4" id="KW-0378">Hydrolase</keyword>
<keyword evidence="2" id="KW-0732">Signal</keyword>
<dbReference type="InterPro" id="IPR036116">
    <property type="entry name" value="FN3_sf"/>
</dbReference>
<dbReference type="PROSITE" id="PS50853">
    <property type="entry name" value="FN3"/>
    <property type="match status" value="1"/>
</dbReference>
<dbReference type="Gene3D" id="2.60.40.10">
    <property type="entry name" value="Immunoglobulins"/>
    <property type="match status" value="1"/>
</dbReference>
<dbReference type="InterPro" id="IPR013784">
    <property type="entry name" value="Carb-bd-like_fold"/>
</dbReference>
<feature type="region of interest" description="Disordered" evidence="1">
    <location>
        <begin position="238"/>
        <end position="259"/>
    </location>
</feature>
<feature type="domain" description="Fibronectin type-III" evidence="3">
    <location>
        <begin position="120"/>
        <end position="216"/>
    </location>
</feature>
<dbReference type="GO" id="GO:0030246">
    <property type="term" value="F:carbohydrate binding"/>
    <property type="evidence" value="ECO:0007669"/>
    <property type="project" value="InterPro"/>
</dbReference>
<evidence type="ECO:0000259" key="3">
    <source>
        <dbReference type="PROSITE" id="PS50853"/>
    </source>
</evidence>
<dbReference type="InterPro" id="IPR003961">
    <property type="entry name" value="FN3_dom"/>
</dbReference>
<dbReference type="OrthoDB" id="9815657at2"/>
<protein>
    <submittedName>
        <fullName evidence="4">Carboxypeptidase family protein</fullName>
    </submittedName>
</protein>
<feature type="signal peptide" evidence="2">
    <location>
        <begin position="1"/>
        <end position="24"/>
    </location>
</feature>
<dbReference type="GO" id="GO:0004180">
    <property type="term" value="F:carboxypeptidase activity"/>
    <property type="evidence" value="ECO:0007669"/>
    <property type="project" value="UniProtKB-KW"/>
</dbReference>
<dbReference type="SUPFAM" id="SSF49452">
    <property type="entry name" value="Starch-binding domain-like"/>
    <property type="match status" value="1"/>
</dbReference>
<proteinExistence type="predicted"/>
<evidence type="ECO:0000313" key="4">
    <source>
        <dbReference type="EMBL" id="RDK84727.1"/>
    </source>
</evidence>
<evidence type="ECO:0000256" key="1">
    <source>
        <dbReference type="SAM" id="MobiDB-lite"/>
    </source>
</evidence>
<dbReference type="SUPFAM" id="SSF49265">
    <property type="entry name" value="Fibronectin type III"/>
    <property type="match status" value="1"/>
</dbReference>
<reference evidence="4 5" key="1">
    <citation type="submission" date="2018-07" db="EMBL/GenBank/DDBJ databases">
        <title>Genomic Encyclopedia of Type Strains, Phase IV (KMG-IV): sequencing the most valuable type-strain genomes for metagenomic binning, comparative biology and taxonomic classification.</title>
        <authorList>
            <person name="Goeker M."/>
        </authorList>
    </citation>
    <scope>NUCLEOTIDE SEQUENCE [LARGE SCALE GENOMIC DNA]</scope>
    <source>
        <strain evidence="4 5">DSM 101478</strain>
    </source>
</reference>
<evidence type="ECO:0000256" key="2">
    <source>
        <dbReference type="SAM" id="SignalP"/>
    </source>
</evidence>
<dbReference type="Pfam" id="PF13620">
    <property type="entry name" value="CarboxypepD_reg"/>
    <property type="match status" value="1"/>
</dbReference>
<dbReference type="AlphaFoldDB" id="A0A370Q8M5"/>
<comment type="caution">
    <text evidence="4">The sequence shown here is derived from an EMBL/GenBank/DDBJ whole genome shotgun (WGS) entry which is preliminary data.</text>
</comment>
<dbReference type="InterPro" id="IPR013783">
    <property type="entry name" value="Ig-like_fold"/>
</dbReference>
<feature type="chain" id="PRO_5016926315" evidence="2">
    <location>
        <begin position="25"/>
        <end position="507"/>
    </location>
</feature>
<keyword evidence="4" id="KW-0121">Carboxypeptidase</keyword>
<evidence type="ECO:0000313" key="5">
    <source>
        <dbReference type="Proteomes" id="UP000255317"/>
    </source>
</evidence>
<organism evidence="4 5">
    <name type="scientific">Marinirhabdus gelatinilytica</name>
    <dbReference type="NCBI Taxonomy" id="1703343"/>
    <lineage>
        <taxon>Bacteria</taxon>
        <taxon>Pseudomonadati</taxon>
        <taxon>Bacteroidota</taxon>
        <taxon>Flavobacteriia</taxon>
        <taxon>Flavobacteriales</taxon>
        <taxon>Flavobacteriaceae</taxon>
    </lineage>
</organism>
<keyword evidence="4" id="KW-0645">Protease</keyword>
<name>A0A370Q8M5_9FLAO</name>
<accession>A0A370Q8M5</accession>
<dbReference type="SUPFAM" id="SSF82171">
    <property type="entry name" value="DPP6 N-terminal domain-like"/>
    <property type="match status" value="1"/>
</dbReference>
<dbReference type="Proteomes" id="UP000255317">
    <property type="component" value="Unassembled WGS sequence"/>
</dbReference>
<keyword evidence="5" id="KW-1185">Reference proteome</keyword>
<dbReference type="InterPro" id="IPR011042">
    <property type="entry name" value="6-blade_b-propeller_TolB-like"/>
</dbReference>
<dbReference type="PROSITE" id="PS51257">
    <property type="entry name" value="PROKAR_LIPOPROTEIN"/>
    <property type="match status" value="1"/>
</dbReference>
<dbReference type="RefSeq" id="WP_115124148.1">
    <property type="nucleotide sequence ID" value="NZ_QRAO01000004.1"/>
</dbReference>
<dbReference type="Gene3D" id="2.120.10.30">
    <property type="entry name" value="TolB, C-terminal domain"/>
    <property type="match status" value="1"/>
</dbReference>
<gene>
    <name evidence="4" type="ORF">C8D94_104100</name>
</gene>
<feature type="compositionally biased region" description="Acidic residues" evidence="1">
    <location>
        <begin position="240"/>
        <end position="250"/>
    </location>
</feature>
<dbReference type="Gene3D" id="2.60.40.1120">
    <property type="entry name" value="Carboxypeptidase-like, regulatory domain"/>
    <property type="match status" value="1"/>
</dbReference>
<sequence>MKKFLLYSIQVALLSAFLVFQSCEEEGITDNGIGKLTGTVVVDGENSPLANVKISTTPTSNTVFTNDEGFFVIDVINVGDYSVKAELEEYVTAFEPATIIDGETTNVVFELELTAESNVPPSAPILVSPEDNATNVTPPVDFVWTSSDTDTDDIEYIFELRNGSTNEILMSQSLVDTTFTVENLAVGVNYFWQVTATDNVNPSVASDISSFSTAGSVDNRFFYSRIIDGSNVIFSGNDTGGDETPNEDEVQLTQPSTNSFRPKLNRTANKIAFLRTVGPETHLFTMDIDGTNVQQITSSIPVAGFRLDEIEFAWHADGSRIYYPSFNILYSINVFGTDIQEVYVNPEERFITEVDGNEINDLIAIKTNNSAGYEARIVIVDPDTEAEVQVVFEGREGALGGIDYSIDGSTVLFTRDVSEFQIASYRQLDTRIFEFDTATSVITEVSEDKPPGTNDLDARYSPTEGEIIYVNAPNDGVSIGDIYFNVRDENMTDRELLFTQAYMPNWQ</sequence>